<accession>A0ABM9NGY3</accession>
<dbReference type="InterPro" id="IPR050194">
    <property type="entry name" value="Glycosyltransferase_grp1"/>
</dbReference>
<organism evidence="2 3">
    <name type="scientific">Candidatus Methylocalor cossyra</name>
    <dbReference type="NCBI Taxonomy" id="3108543"/>
    <lineage>
        <taxon>Bacteria</taxon>
        <taxon>Pseudomonadati</taxon>
        <taxon>Pseudomonadota</taxon>
        <taxon>Gammaproteobacteria</taxon>
        <taxon>Methylococcales</taxon>
        <taxon>Methylococcaceae</taxon>
        <taxon>Candidatus Methylocalor</taxon>
    </lineage>
</organism>
<dbReference type="PANTHER" id="PTHR45947">
    <property type="entry name" value="SULFOQUINOVOSYL TRANSFERASE SQD2"/>
    <property type="match status" value="1"/>
</dbReference>
<feature type="domain" description="Glycosyltransferase subfamily 4-like N-terminal" evidence="1">
    <location>
        <begin position="33"/>
        <end position="197"/>
    </location>
</feature>
<dbReference type="Gene3D" id="3.40.50.2000">
    <property type="entry name" value="Glycogen Phosphorylase B"/>
    <property type="match status" value="2"/>
</dbReference>
<dbReference type="CDD" id="cd03801">
    <property type="entry name" value="GT4_PimA-like"/>
    <property type="match status" value="1"/>
</dbReference>
<name>A0ABM9NGY3_9GAMM</name>
<keyword evidence="3" id="KW-1185">Reference proteome</keyword>
<dbReference type="Pfam" id="PF13439">
    <property type="entry name" value="Glyco_transf_4"/>
    <property type="match status" value="1"/>
</dbReference>
<protein>
    <submittedName>
        <fullName evidence="2">Glycosyltransferase</fullName>
    </submittedName>
</protein>
<dbReference type="RefSeq" id="WP_348759395.1">
    <property type="nucleotide sequence ID" value="NZ_OZ026884.1"/>
</dbReference>
<dbReference type="PANTHER" id="PTHR45947:SF3">
    <property type="entry name" value="SULFOQUINOVOSYL TRANSFERASE SQD2"/>
    <property type="match status" value="1"/>
</dbReference>
<dbReference type="Proteomes" id="UP001497493">
    <property type="component" value="Chromosome"/>
</dbReference>
<evidence type="ECO:0000313" key="2">
    <source>
        <dbReference type="EMBL" id="CAL1239867.1"/>
    </source>
</evidence>
<dbReference type="EMBL" id="OZ026884">
    <property type="protein sequence ID" value="CAL1239867.1"/>
    <property type="molecule type" value="Genomic_DNA"/>
</dbReference>
<proteinExistence type="predicted"/>
<dbReference type="Pfam" id="PF13692">
    <property type="entry name" value="Glyco_trans_1_4"/>
    <property type="match status" value="1"/>
</dbReference>
<gene>
    <name evidence="2" type="ORF">MECH1_V1_1091</name>
</gene>
<dbReference type="InterPro" id="IPR028098">
    <property type="entry name" value="Glyco_trans_4-like_N"/>
</dbReference>
<reference evidence="2 3" key="1">
    <citation type="submission" date="2024-04" db="EMBL/GenBank/DDBJ databases">
        <authorList>
            <person name="Cremers G."/>
        </authorList>
    </citation>
    <scope>NUCLEOTIDE SEQUENCE [LARGE SCALE GENOMIC DNA]</scope>
    <source>
        <strain evidence="2">MeCH1-AG</strain>
    </source>
</reference>
<sequence length="397" mass="44411">MPHPCPRVIPNRLKIGFLTAQDPTDRGSWSGIIHYLATALARHAGEVVRLGPAFTGRELRLQCWSEKLRARFGRIYDFKHSIYLSAGYAGVFHYRLQKNPVDVIFAPVAATEIALLKTTIPIVYMSDTTFAALANYYEEFSNLFAISRLEANLIERWAMRKAARLIYPSSWAANSAVRDYGVDRDKIHVFPMGANIDAPPKAEHVIKKQRGERLQLLFVGVDWQRKGGTVAFETLLALQQLGVPTTLTVVGCTPPPEFSHPAVKVIPYLNKNIPEDRKRLNDLYLNADIFLLPTRAECFGIVFCEAAAFGLPSFASDTGGVAAVIEHERTGFLFPLDATGKDYAKVIADLWRNPARLAAMTRASRERFDNELTWEVWGKRAAQVLHAVAEMDAKLAR</sequence>
<evidence type="ECO:0000313" key="3">
    <source>
        <dbReference type="Proteomes" id="UP001497493"/>
    </source>
</evidence>
<evidence type="ECO:0000259" key="1">
    <source>
        <dbReference type="Pfam" id="PF13439"/>
    </source>
</evidence>
<dbReference type="SUPFAM" id="SSF53756">
    <property type="entry name" value="UDP-Glycosyltransferase/glycogen phosphorylase"/>
    <property type="match status" value="1"/>
</dbReference>